<dbReference type="AlphaFoldDB" id="A0A3N4NC27"/>
<evidence type="ECO:0000313" key="2">
    <source>
        <dbReference type="EMBL" id="RPD91787.1"/>
    </source>
</evidence>
<dbReference type="OrthoDB" id="9800940at2"/>
<organism evidence="2 3">
    <name type="scientific">Aureibaculum marinum</name>
    <dbReference type="NCBI Taxonomy" id="2487930"/>
    <lineage>
        <taxon>Bacteria</taxon>
        <taxon>Pseudomonadati</taxon>
        <taxon>Bacteroidota</taxon>
        <taxon>Flavobacteriia</taxon>
        <taxon>Flavobacteriales</taxon>
        <taxon>Flavobacteriaceae</taxon>
        <taxon>Aureibaculum</taxon>
    </lineage>
</organism>
<protein>
    <submittedName>
        <fullName evidence="2">Pyrroloquinoline quinone biosynthesis protein PqqB</fullName>
    </submittedName>
</protein>
<accession>A0A3N4NC27</accession>
<dbReference type="PANTHER" id="PTHR42663:SF6">
    <property type="entry name" value="HYDROLASE C777.06C-RELATED"/>
    <property type="match status" value="1"/>
</dbReference>
<dbReference type="PANTHER" id="PTHR42663">
    <property type="entry name" value="HYDROLASE C777.06C-RELATED-RELATED"/>
    <property type="match status" value="1"/>
</dbReference>
<dbReference type="Pfam" id="PF12706">
    <property type="entry name" value="Lactamase_B_2"/>
    <property type="match status" value="1"/>
</dbReference>
<proteinExistence type="predicted"/>
<reference evidence="2 3" key="1">
    <citation type="submission" date="2018-11" db="EMBL/GenBank/DDBJ databases">
        <title>Aureibaculum marinum gen. nov., sp. nov., a member of the family Flavobacteriaceae isolated from the Bohai Sea.</title>
        <authorList>
            <person name="Ji X."/>
        </authorList>
    </citation>
    <scope>NUCLEOTIDE SEQUENCE [LARGE SCALE GENOMIC DNA]</scope>
    <source>
        <strain evidence="2 3">BH-SD17</strain>
    </source>
</reference>
<evidence type="ECO:0000259" key="1">
    <source>
        <dbReference type="Pfam" id="PF12706"/>
    </source>
</evidence>
<dbReference type="InterPro" id="IPR036866">
    <property type="entry name" value="RibonucZ/Hydroxyglut_hydro"/>
</dbReference>
<sequence>MNKGLFFILFILFICCAERQNKTLVFNVPKEPYVVVLGTAQDAGYPQVACEKECCKRVQQNPELKEYVSAIAVVDPISNESWIFDATPDFTAQTKLLSYHLKNKELPDGIFLTHGHIGHYTGLMFLGREALGADKMPVYAMPKMNTFLIENGPWSQLVELNNIQLKTIKKDSTILLNERISVKPIQVPHRDEFTETVGYMINNQQKKALFIPDIDKWQKWDRSIVDYIKNVDLAFLDATFFKDGEINRDMNEVPHPFVQESVALFENLTAKEKQKIYFIHFNHTNPLLIKGSEAQKTVLKKGFNIAEQGMVVRF</sequence>
<dbReference type="Gene3D" id="3.60.15.10">
    <property type="entry name" value="Ribonuclease Z/Hydroxyacylglutathione hydrolase-like"/>
    <property type="match status" value="1"/>
</dbReference>
<evidence type="ECO:0000313" key="3">
    <source>
        <dbReference type="Proteomes" id="UP000270856"/>
    </source>
</evidence>
<dbReference type="EMBL" id="RPFJ01000049">
    <property type="protein sequence ID" value="RPD91787.1"/>
    <property type="molecule type" value="Genomic_DNA"/>
</dbReference>
<keyword evidence="3" id="KW-1185">Reference proteome</keyword>
<dbReference type="RefSeq" id="WP_123899081.1">
    <property type="nucleotide sequence ID" value="NZ_RPFJ01000049.1"/>
</dbReference>
<gene>
    <name evidence="2" type="ORF">EGM88_14230</name>
</gene>
<name>A0A3N4NC27_9FLAO</name>
<dbReference type="InterPro" id="IPR001279">
    <property type="entry name" value="Metallo-B-lactamas"/>
</dbReference>
<comment type="caution">
    <text evidence="2">The sequence shown here is derived from an EMBL/GenBank/DDBJ whole genome shotgun (WGS) entry which is preliminary data.</text>
</comment>
<dbReference type="Proteomes" id="UP000270856">
    <property type="component" value="Unassembled WGS sequence"/>
</dbReference>
<dbReference type="SUPFAM" id="SSF56281">
    <property type="entry name" value="Metallo-hydrolase/oxidoreductase"/>
    <property type="match status" value="1"/>
</dbReference>
<feature type="domain" description="Metallo-beta-lactamase" evidence="1">
    <location>
        <begin position="84"/>
        <end position="281"/>
    </location>
</feature>